<evidence type="ECO:0000256" key="2">
    <source>
        <dbReference type="ARBA" id="ARBA00023163"/>
    </source>
</evidence>
<dbReference type="EMBL" id="SPLM01000109">
    <property type="protein sequence ID" value="TMW59696.1"/>
    <property type="molecule type" value="Genomic_DNA"/>
</dbReference>
<dbReference type="OrthoDB" id="72460at2759"/>
<keyword evidence="1" id="KW-0805">Transcription regulation</keyword>
<evidence type="ECO:0000256" key="3">
    <source>
        <dbReference type="ARBA" id="ARBA00023242"/>
    </source>
</evidence>
<evidence type="ECO:0000259" key="5">
    <source>
        <dbReference type="PROSITE" id="PS51293"/>
    </source>
</evidence>
<name>A0A8K1CB30_PYTOL</name>
<feature type="domain" description="Myb-like" evidence="4">
    <location>
        <begin position="10"/>
        <end position="61"/>
    </location>
</feature>
<proteinExistence type="predicted"/>
<evidence type="ECO:0000313" key="7">
    <source>
        <dbReference type="EMBL" id="TMW59696.1"/>
    </source>
</evidence>
<dbReference type="InterPro" id="IPR017930">
    <property type="entry name" value="Myb_dom"/>
</dbReference>
<evidence type="ECO:0000256" key="1">
    <source>
        <dbReference type="ARBA" id="ARBA00023015"/>
    </source>
</evidence>
<dbReference type="Proteomes" id="UP000794436">
    <property type="component" value="Unassembled WGS sequence"/>
</dbReference>
<protein>
    <submittedName>
        <fullName evidence="7">Uncharacterized protein</fullName>
    </submittedName>
</protein>
<dbReference type="PROSITE" id="PS51294">
    <property type="entry name" value="HTH_MYB"/>
    <property type="match status" value="1"/>
</dbReference>
<sequence>MSKLYLRQRSDSNASGLWTAREHELFLEGIAQYPRGPWRAIADHVGSRNIKQVQTHAQKYQQKLLRRQRGLRKNKIQPSRAEHRLDEKTAEQFTNGAIMRKYQPAHWVHEATTLPKALKLINPVLFHQPPAPVDWSLPDVELHMEILDVRTL</sequence>
<dbReference type="NCBIfam" id="TIGR01557">
    <property type="entry name" value="myb_SHAQKYF"/>
    <property type="match status" value="1"/>
</dbReference>
<feature type="domain" description="HTH myb-type" evidence="6">
    <location>
        <begin position="16"/>
        <end position="65"/>
    </location>
</feature>
<keyword evidence="8" id="KW-1185">Reference proteome</keyword>
<dbReference type="InterPro" id="IPR017884">
    <property type="entry name" value="SANT_dom"/>
</dbReference>
<dbReference type="InterPro" id="IPR009057">
    <property type="entry name" value="Homeodomain-like_sf"/>
</dbReference>
<dbReference type="SUPFAM" id="SSF46689">
    <property type="entry name" value="Homeodomain-like"/>
    <property type="match status" value="1"/>
</dbReference>
<accession>A0A8K1CB30</accession>
<dbReference type="GO" id="GO:0003677">
    <property type="term" value="F:DNA binding"/>
    <property type="evidence" value="ECO:0007669"/>
    <property type="project" value="InterPro"/>
</dbReference>
<evidence type="ECO:0000259" key="6">
    <source>
        <dbReference type="PROSITE" id="PS51294"/>
    </source>
</evidence>
<keyword evidence="2" id="KW-0804">Transcription</keyword>
<dbReference type="CDD" id="cd00167">
    <property type="entry name" value="SANT"/>
    <property type="match status" value="1"/>
</dbReference>
<comment type="caution">
    <text evidence="7">The sequence shown here is derived from an EMBL/GenBank/DDBJ whole genome shotgun (WGS) entry which is preliminary data.</text>
</comment>
<dbReference type="SMART" id="SM00717">
    <property type="entry name" value="SANT"/>
    <property type="match status" value="1"/>
</dbReference>
<evidence type="ECO:0000259" key="4">
    <source>
        <dbReference type="PROSITE" id="PS50090"/>
    </source>
</evidence>
<keyword evidence="3" id="KW-0539">Nucleus</keyword>
<dbReference type="Gene3D" id="1.10.10.60">
    <property type="entry name" value="Homeodomain-like"/>
    <property type="match status" value="1"/>
</dbReference>
<evidence type="ECO:0000313" key="8">
    <source>
        <dbReference type="Proteomes" id="UP000794436"/>
    </source>
</evidence>
<dbReference type="InterPro" id="IPR006447">
    <property type="entry name" value="Myb_dom_plants"/>
</dbReference>
<dbReference type="AlphaFoldDB" id="A0A8K1CB30"/>
<feature type="domain" description="SANT" evidence="5">
    <location>
        <begin position="18"/>
        <end position="53"/>
    </location>
</feature>
<dbReference type="PROSITE" id="PS51293">
    <property type="entry name" value="SANT"/>
    <property type="match status" value="1"/>
</dbReference>
<gene>
    <name evidence="7" type="ORF">Poli38472_004765</name>
</gene>
<reference evidence="7" key="1">
    <citation type="submission" date="2019-03" db="EMBL/GenBank/DDBJ databases">
        <title>Long read genome sequence of the mycoparasitic Pythium oligandrum ATCC 38472 isolated from sugarbeet rhizosphere.</title>
        <authorList>
            <person name="Gaulin E."/>
        </authorList>
    </citation>
    <scope>NUCLEOTIDE SEQUENCE</scope>
    <source>
        <strain evidence="7">ATCC 38472_TT</strain>
    </source>
</reference>
<organism evidence="7 8">
    <name type="scientific">Pythium oligandrum</name>
    <name type="common">Mycoparasitic fungus</name>
    <dbReference type="NCBI Taxonomy" id="41045"/>
    <lineage>
        <taxon>Eukaryota</taxon>
        <taxon>Sar</taxon>
        <taxon>Stramenopiles</taxon>
        <taxon>Oomycota</taxon>
        <taxon>Peronosporomycetes</taxon>
        <taxon>Pythiales</taxon>
        <taxon>Pythiaceae</taxon>
        <taxon>Pythium</taxon>
    </lineage>
</organism>
<dbReference type="PANTHER" id="PTHR44042">
    <property type="entry name" value="DUPLICATED HOMEODOMAIN-LIKE SUPERFAMILY PROTEIN-RELATED"/>
    <property type="match status" value="1"/>
</dbReference>
<dbReference type="Pfam" id="PF00249">
    <property type="entry name" value="Myb_DNA-binding"/>
    <property type="match status" value="1"/>
</dbReference>
<dbReference type="PROSITE" id="PS50090">
    <property type="entry name" value="MYB_LIKE"/>
    <property type="match status" value="1"/>
</dbReference>
<dbReference type="InterPro" id="IPR001005">
    <property type="entry name" value="SANT/Myb"/>
</dbReference>